<dbReference type="Proteomes" id="UP000094527">
    <property type="component" value="Unassembled WGS sequence"/>
</dbReference>
<comment type="caution">
    <text evidence="3">The sequence shown here is derived from an EMBL/GenBank/DDBJ whole genome shotgun (WGS) entry which is preliminary data.</text>
</comment>
<feature type="domain" description="BTB" evidence="2">
    <location>
        <begin position="185"/>
        <end position="251"/>
    </location>
</feature>
<protein>
    <recommendedName>
        <fullName evidence="2">BTB domain-containing protein</fullName>
    </recommendedName>
</protein>
<dbReference type="InterPro" id="IPR000210">
    <property type="entry name" value="BTB/POZ_dom"/>
</dbReference>
<dbReference type="Gene3D" id="3.30.710.10">
    <property type="entry name" value="Potassium Channel Kv1.1, Chain A"/>
    <property type="match status" value="1"/>
</dbReference>
<accession>A0A1D2M2G0</accession>
<evidence type="ECO:0000259" key="2">
    <source>
        <dbReference type="PROSITE" id="PS50097"/>
    </source>
</evidence>
<keyword evidence="4" id="KW-1185">Reference proteome</keyword>
<feature type="region of interest" description="Disordered" evidence="1">
    <location>
        <begin position="16"/>
        <end position="35"/>
    </location>
</feature>
<dbReference type="PROSITE" id="PS50097">
    <property type="entry name" value="BTB"/>
    <property type="match status" value="1"/>
</dbReference>
<gene>
    <name evidence="3" type="ORF">Ocin01_19581</name>
</gene>
<evidence type="ECO:0000256" key="1">
    <source>
        <dbReference type="SAM" id="MobiDB-lite"/>
    </source>
</evidence>
<dbReference type="OrthoDB" id="6359943at2759"/>
<name>A0A1D2M2G0_ORCCI</name>
<dbReference type="EMBL" id="LJIJ01006156">
    <property type="protein sequence ID" value="ODM87101.1"/>
    <property type="molecule type" value="Genomic_DNA"/>
</dbReference>
<dbReference type="InterPro" id="IPR011333">
    <property type="entry name" value="SKP1/BTB/POZ_sf"/>
</dbReference>
<reference evidence="3 4" key="1">
    <citation type="journal article" date="2016" name="Genome Biol. Evol.">
        <title>Gene Family Evolution Reflects Adaptation to Soil Environmental Stressors in the Genome of the Collembolan Orchesella cincta.</title>
        <authorList>
            <person name="Faddeeva-Vakhrusheva A."/>
            <person name="Derks M.F."/>
            <person name="Anvar S.Y."/>
            <person name="Agamennone V."/>
            <person name="Suring W."/>
            <person name="Smit S."/>
            <person name="van Straalen N.M."/>
            <person name="Roelofs D."/>
        </authorList>
    </citation>
    <scope>NUCLEOTIDE SEQUENCE [LARGE SCALE GENOMIC DNA]</scope>
    <source>
        <tissue evidence="3">Mixed pool</tissue>
    </source>
</reference>
<dbReference type="Pfam" id="PF00651">
    <property type="entry name" value="BTB"/>
    <property type="match status" value="1"/>
</dbReference>
<dbReference type="AlphaFoldDB" id="A0A1D2M2G0"/>
<evidence type="ECO:0000313" key="3">
    <source>
        <dbReference type="EMBL" id="ODM87101.1"/>
    </source>
</evidence>
<dbReference type="SUPFAM" id="SSF54695">
    <property type="entry name" value="POZ domain"/>
    <property type="match status" value="1"/>
</dbReference>
<dbReference type="CDD" id="cd18186">
    <property type="entry name" value="BTB_POZ_ZBTB_KLHL-like"/>
    <property type="match status" value="1"/>
</dbReference>
<sequence length="337" mass="38613">MASGFTLKLVHERHPISFTKPANANHPETEDDERSDTVLEGGMDRVLEIRSTTDLVNDLETQKNRAAIPLIDDVYENMTEALKTVLARRSEIQNDTISVSVRYIYHPHVPFGEEGRCKAEVRLSGPFLRSIFTEYKGPLMIYLWFTFNDLSKRPNPCFMWVYNPGGLTCGLLWPNSNILDQENQRDFELIAKNGKRFRCHKAVLAAKSSAGQNAGIQLRRNEGKRLSTDLCEDGVGDLIAFIYNVNTTKPMRTSQTFWEMFEVAHKFQIEWMGEAIESLFLKQTYEWMDIGVAVKLLFTHSRKPNELMGSATFDQLWRNDPDTAKEIFRLGMMMAIG</sequence>
<proteinExistence type="predicted"/>
<evidence type="ECO:0000313" key="4">
    <source>
        <dbReference type="Proteomes" id="UP000094527"/>
    </source>
</evidence>
<organism evidence="3 4">
    <name type="scientific">Orchesella cincta</name>
    <name type="common">Springtail</name>
    <name type="synonym">Podura cincta</name>
    <dbReference type="NCBI Taxonomy" id="48709"/>
    <lineage>
        <taxon>Eukaryota</taxon>
        <taxon>Metazoa</taxon>
        <taxon>Ecdysozoa</taxon>
        <taxon>Arthropoda</taxon>
        <taxon>Hexapoda</taxon>
        <taxon>Collembola</taxon>
        <taxon>Entomobryomorpha</taxon>
        <taxon>Entomobryoidea</taxon>
        <taxon>Orchesellidae</taxon>
        <taxon>Orchesellinae</taxon>
        <taxon>Orchesella</taxon>
    </lineage>
</organism>